<proteinExistence type="predicted"/>
<comment type="caution">
    <text evidence="1">The sequence shown here is derived from an EMBL/GenBank/DDBJ whole genome shotgun (WGS) entry which is preliminary data.</text>
</comment>
<protein>
    <submittedName>
        <fullName evidence="1">Uncharacterized protein</fullName>
    </submittedName>
</protein>
<reference evidence="1" key="1">
    <citation type="journal article" date="2014" name="Int. J. Syst. Evol. Microbiol.">
        <title>Complete genome sequence of Corynebacterium casei LMG S-19264T (=DSM 44701T), isolated from a smear-ripened cheese.</title>
        <authorList>
            <consortium name="US DOE Joint Genome Institute (JGI-PGF)"/>
            <person name="Walter F."/>
            <person name="Albersmeier A."/>
            <person name="Kalinowski J."/>
            <person name="Ruckert C."/>
        </authorList>
    </citation>
    <scope>NUCLEOTIDE SEQUENCE</scope>
    <source>
        <strain evidence="1">JCM 4714</strain>
    </source>
</reference>
<organism evidence="1 2">
    <name type="scientific">Streptomyces alanosinicus</name>
    <dbReference type="NCBI Taxonomy" id="68171"/>
    <lineage>
        <taxon>Bacteria</taxon>
        <taxon>Bacillati</taxon>
        <taxon>Actinomycetota</taxon>
        <taxon>Actinomycetes</taxon>
        <taxon>Kitasatosporales</taxon>
        <taxon>Streptomycetaceae</taxon>
        <taxon>Streptomyces</taxon>
    </lineage>
</organism>
<reference evidence="1" key="2">
    <citation type="submission" date="2020-09" db="EMBL/GenBank/DDBJ databases">
        <authorList>
            <person name="Sun Q."/>
            <person name="Ohkuma M."/>
        </authorList>
    </citation>
    <scope>NUCLEOTIDE SEQUENCE</scope>
    <source>
        <strain evidence="1">JCM 4714</strain>
    </source>
</reference>
<gene>
    <name evidence="1" type="ORF">GCM10010339_08540</name>
</gene>
<keyword evidence="2" id="KW-1185">Reference proteome</keyword>
<sequence>MFFEREEMGMEGARGARRRAFYQSTVAEDRARVHHASGQGFALRRLTVSRHVDDATVRTAEWSALCRAWRRG</sequence>
<dbReference type="Proteomes" id="UP000655443">
    <property type="component" value="Unassembled WGS sequence"/>
</dbReference>
<accession>A0A919D036</accession>
<evidence type="ECO:0000313" key="1">
    <source>
        <dbReference type="EMBL" id="GHD99025.1"/>
    </source>
</evidence>
<name>A0A919D036_9ACTN</name>
<evidence type="ECO:0000313" key="2">
    <source>
        <dbReference type="Proteomes" id="UP000655443"/>
    </source>
</evidence>
<dbReference type="AlphaFoldDB" id="A0A919D036"/>
<dbReference type="EMBL" id="BMVG01000001">
    <property type="protein sequence ID" value="GHD99025.1"/>
    <property type="molecule type" value="Genomic_DNA"/>
</dbReference>